<protein>
    <recommendedName>
        <fullName evidence="2">histidine kinase</fullName>
        <ecNumber evidence="2">2.7.13.3</ecNumber>
    </recommendedName>
</protein>
<evidence type="ECO:0000256" key="9">
    <source>
        <dbReference type="ARBA" id="ARBA00022741"/>
    </source>
</evidence>
<keyword evidence="13" id="KW-0675">Receptor</keyword>
<evidence type="ECO:0000256" key="4">
    <source>
        <dbReference type="ARBA" id="ARBA00022553"/>
    </source>
</evidence>
<evidence type="ECO:0000256" key="5">
    <source>
        <dbReference type="ARBA" id="ARBA00022606"/>
    </source>
</evidence>
<evidence type="ECO:0000256" key="12">
    <source>
        <dbReference type="ARBA" id="ARBA00022991"/>
    </source>
</evidence>
<dbReference type="SUPFAM" id="SSF55785">
    <property type="entry name" value="PYP-like sensor domain (PAS domain)"/>
    <property type="match status" value="1"/>
</dbReference>
<dbReference type="SUPFAM" id="SSF55781">
    <property type="entry name" value="GAF domain-like"/>
    <property type="match status" value="1"/>
</dbReference>
<evidence type="ECO:0000313" key="16">
    <source>
        <dbReference type="Proteomes" id="UP001176471"/>
    </source>
</evidence>
<dbReference type="SMART" id="SM00911">
    <property type="entry name" value="HWE_HK"/>
    <property type="match status" value="1"/>
</dbReference>
<dbReference type="Pfam" id="PF01590">
    <property type="entry name" value="GAF"/>
    <property type="match status" value="1"/>
</dbReference>
<proteinExistence type="predicted"/>
<accession>A0ABT8ZRU5</accession>
<sequence length="508" mass="56350">MVEMCGLDSDRTALLALYDLDAGGFRSLDDITAFAAQLCDAPVALVSIVEEERQRFLARTGLDATETPRDVSFCALAMLGEEIFVVPDATLDPRFADNPLVTGAPHIRFYAGAPLTAANGTPLGALCVIDTVPRADLTPMQRQGLALMARQVMVELEGRRRDRDIIARQRMDAAAMADSDRMFRTLADTMPQMVWSTLPDGYHDYYNARWYEYTGMPVGSTDGEAWSGMFHPDDQERAWSRWRHSLASGDPYEIEYRLRHHSGDYRWTLGRALPIRDAAGNITRWIGTCTEIHEQKLMMEEREMIAHELSHRIKNIFSVIAGLIGLSARQHPEIGEVADDLRDRILALGRAHDFVRPHSAESAPKVGQGQGHLWGILTQIFAPYRGTEGSRILLSGDDVRIDDRSATPLALLFHELATNAAKYGALSVPEGRVHLHVAVEGKDVRIDWREEGGPAVAPAEQAGFGSRLMTLSVERQLGGRIVRDWQADGLRISLWIPSRSMSRAAGTA</sequence>
<dbReference type="SUPFAM" id="SSF55874">
    <property type="entry name" value="ATPase domain of HSP90 chaperone/DNA topoisomerase II/histidine kinase"/>
    <property type="match status" value="1"/>
</dbReference>
<dbReference type="SMART" id="SM00091">
    <property type="entry name" value="PAS"/>
    <property type="match status" value="1"/>
</dbReference>
<evidence type="ECO:0000256" key="7">
    <source>
        <dbReference type="ARBA" id="ARBA00022643"/>
    </source>
</evidence>
<evidence type="ECO:0000313" key="15">
    <source>
        <dbReference type="EMBL" id="MDO7836916.1"/>
    </source>
</evidence>
<evidence type="ECO:0000256" key="8">
    <source>
        <dbReference type="ARBA" id="ARBA00022679"/>
    </source>
</evidence>
<evidence type="ECO:0000259" key="14">
    <source>
        <dbReference type="PROSITE" id="PS50113"/>
    </source>
</evidence>
<evidence type="ECO:0000256" key="1">
    <source>
        <dbReference type="ARBA" id="ARBA00000085"/>
    </source>
</evidence>
<reference evidence="15" key="1">
    <citation type="submission" date="2023-07" db="EMBL/GenBank/DDBJ databases">
        <title>Bacterial whole genome sequence for Sphingobium sp. HBC34.</title>
        <authorList>
            <person name="Le V."/>
            <person name="Ko S.-R."/>
            <person name="Ahn C.-Y."/>
            <person name="Oh H.-M."/>
        </authorList>
    </citation>
    <scope>NUCLEOTIDE SEQUENCE</scope>
    <source>
        <strain evidence="15">HBC34</strain>
    </source>
</reference>
<keyword evidence="10" id="KW-0418">Kinase</keyword>
<dbReference type="InterPro" id="IPR013655">
    <property type="entry name" value="PAS_fold_3"/>
</dbReference>
<dbReference type="Gene3D" id="3.30.450.20">
    <property type="entry name" value="PAS domain"/>
    <property type="match status" value="1"/>
</dbReference>
<dbReference type="EC" id="2.7.13.3" evidence="2"/>
<evidence type="ECO:0000256" key="13">
    <source>
        <dbReference type="ARBA" id="ARBA00023170"/>
    </source>
</evidence>
<gene>
    <name evidence="15" type="ORF">Q4610_17860</name>
</gene>
<dbReference type="InterPro" id="IPR029016">
    <property type="entry name" value="GAF-like_dom_sf"/>
</dbReference>
<dbReference type="InterPro" id="IPR001610">
    <property type="entry name" value="PAC"/>
</dbReference>
<evidence type="ECO:0000256" key="10">
    <source>
        <dbReference type="ARBA" id="ARBA00022777"/>
    </source>
</evidence>
<dbReference type="Pfam" id="PF07536">
    <property type="entry name" value="HWE_HK"/>
    <property type="match status" value="1"/>
</dbReference>
<dbReference type="PANTHER" id="PTHR43102">
    <property type="entry name" value="SLR1143 PROTEIN"/>
    <property type="match status" value="1"/>
</dbReference>
<dbReference type="Gene3D" id="3.30.450.40">
    <property type="match status" value="1"/>
</dbReference>
<evidence type="ECO:0000256" key="3">
    <source>
        <dbReference type="ARBA" id="ARBA00022543"/>
    </source>
</evidence>
<keyword evidence="9" id="KW-0547">Nucleotide-binding</keyword>
<evidence type="ECO:0000256" key="11">
    <source>
        <dbReference type="ARBA" id="ARBA00022840"/>
    </source>
</evidence>
<dbReference type="InterPro" id="IPR035965">
    <property type="entry name" value="PAS-like_dom_sf"/>
</dbReference>
<keyword evidence="7" id="KW-0288">FMN</keyword>
<dbReference type="NCBIfam" id="TIGR00229">
    <property type="entry name" value="sensory_box"/>
    <property type="match status" value="1"/>
</dbReference>
<comment type="caution">
    <text evidence="15">The sequence shown here is derived from an EMBL/GenBank/DDBJ whole genome shotgun (WGS) entry which is preliminary data.</text>
</comment>
<keyword evidence="16" id="KW-1185">Reference proteome</keyword>
<feature type="domain" description="PAC" evidence="14">
    <location>
        <begin position="252"/>
        <end position="304"/>
    </location>
</feature>
<keyword evidence="11" id="KW-0067">ATP-binding</keyword>
<dbReference type="SMART" id="SM00086">
    <property type="entry name" value="PAC"/>
    <property type="match status" value="1"/>
</dbReference>
<keyword evidence="8" id="KW-0808">Transferase</keyword>
<keyword evidence="5" id="KW-0716">Sensory transduction</keyword>
<dbReference type="InterPro" id="IPR036890">
    <property type="entry name" value="HATPase_C_sf"/>
</dbReference>
<dbReference type="PANTHER" id="PTHR43102:SF2">
    <property type="entry name" value="GAF DOMAIN-CONTAINING PROTEIN"/>
    <property type="match status" value="1"/>
</dbReference>
<comment type="catalytic activity">
    <reaction evidence="1">
        <text>ATP + protein L-histidine = ADP + protein N-phospho-L-histidine.</text>
        <dbReference type="EC" id="2.7.13.3"/>
    </reaction>
</comment>
<dbReference type="InterPro" id="IPR000700">
    <property type="entry name" value="PAS-assoc_C"/>
</dbReference>
<dbReference type="RefSeq" id="WP_304537297.1">
    <property type="nucleotide sequence ID" value="NZ_JAUQOM010000013.1"/>
</dbReference>
<keyword evidence="3" id="KW-0600">Photoreceptor protein</keyword>
<dbReference type="EMBL" id="JAUQOM010000013">
    <property type="protein sequence ID" value="MDO7836916.1"/>
    <property type="molecule type" value="Genomic_DNA"/>
</dbReference>
<dbReference type="InterPro" id="IPR003018">
    <property type="entry name" value="GAF"/>
</dbReference>
<organism evidence="15 16">
    <name type="scientific">Sphingobium cyanobacteriorum</name>
    <dbReference type="NCBI Taxonomy" id="3063954"/>
    <lineage>
        <taxon>Bacteria</taxon>
        <taxon>Pseudomonadati</taxon>
        <taxon>Pseudomonadota</taxon>
        <taxon>Alphaproteobacteria</taxon>
        <taxon>Sphingomonadales</taxon>
        <taxon>Sphingomonadaceae</taxon>
        <taxon>Sphingobium</taxon>
    </lineage>
</organism>
<dbReference type="InterPro" id="IPR000014">
    <property type="entry name" value="PAS"/>
</dbReference>
<evidence type="ECO:0000256" key="2">
    <source>
        <dbReference type="ARBA" id="ARBA00012438"/>
    </source>
</evidence>
<dbReference type="Proteomes" id="UP001176471">
    <property type="component" value="Unassembled WGS sequence"/>
</dbReference>
<dbReference type="Gene3D" id="3.30.565.10">
    <property type="entry name" value="Histidine kinase-like ATPase, C-terminal domain"/>
    <property type="match status" value="1"/>
</dbReference>
<keyword evidence="12" id="KW-0157">Chromophore</keyword>
<dbReference type="CDD" id="cd00130">
    <property type="entry name" value="PAS"/>
    <property type="match status" value="1"/>
</dbReference>
<dbReference type="Pfam" id="PF08447">
    <property type="entry name" value="PAS_3"/>
    <property type="match status" value="1"/>
</dbReference>
<keyword evidence="6" id="KW-0285">Flavoprotein</keyword>
<dbReference type="PROSITE" id="PS50113">
    <property type="entry name" value="PAC"/>
    <property type="match status" value="1"/>
</dbReference>
<dbReference type="InterPro" id="IPR011102">
    <property type="entry name" value="Sig_transdc_His_kinase_HWE"/>
</dbReference>
<name>A0ABT8ZRU5_9SPHN</name>
<keyword evidence="4" id="KW-0597">Phosphoprotein</keyword>
<evidence type="ECO:0000256" key="6">
    <source>
        <dbReference type="ARBA" id="ARBA00022630"/>
    </source>
</evidence>